<evidence type="ECO:0000256" key="8">
    <source>
        <dbReference type="ARBA" id="ARBA00023159"/>
    </source>
</evidence>
<keyword evidence="8" id="KW-0010">Activator</keyword>
<reference evidence="14" key="2">
    <citation type="submission" date="2021-03" db="UniProtKB">
        <authorList>
            <consortium name="EnsemblPlants"/>
        </authorList>
    </citation>
    <scope>IDENTIFICATION</scope>
</reference>
<dbReference type="PROSITE" id="PS51005">
    <property type="entry name" value="NAC"/>
    <property type="match status" value="1"/>
</dbReference>
<dbReference type="RefSeq" id="XP_021762679.1">
    <property type="nucleotide sequence ID" value="XM_021906987.1"/>
</dbReference>
<dbReference type="Proteomes" id="UP000596660">
    <property type="component" value="Unplaced"/>
</dbReference>
<evidence type="ECO:0000313" key="14">
    <source>
        <dbReference type="EnsemblPlants" id="AUR62005966-RA:cds"/>
    </source>
</evidence>
<dbReference type="OrthoDB" id="737278at2759"/>
<evidence type="ECO:0000256" key="12">
    <source>
        <dbReference type="SAM" id="Phobius"/>
    </source>
</evidence>
<evidence type="ECO:0000256" key="6">
    <source>
        <dbReference type="ARBA" id="ARBA00023125"/>
    </source>
</evidence>
<name>A0A803L277_CHEQI</name>
<dbReference type="InterPro" id="IPR003441">
    <property type="entry name" value="NAC-dom"/>
</dbReference>
<keyword evidence="6" id="KW-0238">DNA-binding</keyword>
<evidence type="ECO:0000256" key="1">
    <source>
        <dbReference type="ARBA" id="ARBA00004123"/>
    </source>
</evidence>
<evidence type="ECO:0000256" key="9">
    <source>
        <dbReference type="ARBA" id="ARBA00023163"/>
    </source>
</evidence>
<evidence type="ECO:0000259" key="13">
    <source>
        <dbReference type="PROSITE" id="PS51005"/>
    </source>
</evidence>
<dbReference type="PANTHER" id="PTHR31744">
    <property type="entry name" value="PROTEIN CUP-SHAPED COTYLEDON 2-RELATED"/>
    <property type="match status" value="1"/>
</dbReference>
<evidence type="ECO:0000313" key="15">
    <source>
        <dbReference type="Proteomes" id="UP000596660"/>
    </source>
</evidence>
<dbReference type="EnsemblPlants" id="AUR62005966-RA">
    <property type="protein sequence ID" value="AUR62005966-RA:cds"/>
    <property type="gene ID" value="AUR62005966"/>
</dbReference>
<feature type="transmembrane region" description="Helical" evidence="12">
    <location>
        <begin position="603"/>
        <end position="623"/>
    </location>
</feature>
<keyword evidence="7 12" id="KW-0472">Membrane</keyword>
<keyword evidence="15" id="KW-1185">Reference proteome</keyword>
<dbReference type="FunFam" id="2.170.150.80:FF:000002">
    <property type="entry name" value="Nac domain-containing protein 86"/>
    <property type="match status" value="1"/>
</dbReference>
<dbReference type="SUPFAM" id="SSF101941">
    <property type="entry name" value="NAC domain"/>
    <property type="match status" value="1"/>
</dbReference>
<evidence type="ECO:0000256" key="10">
    <source>
        <dbReference type="ARBA" id="ARBA00023242"/>
    </source>
</evidence>
<evidence type="ECO:0000256" key="4">
    <source>
        <dbReference type="ARBA" id="ARBA00022989"/>
    </source>
</evidence>
<sequence>MGALAMPFETLPLGFRFKPTDVELIDHYLRLKINGKENAVACIKEVDICRVEPWDLPDLSAIKTNDHEWFFFCPRDRKYPNGQRSNRATEAGYWKATGKDRSIKQGKKGLIGMKKTLVFYTGRAPKGQRTSWVIHEYRTTLQELDGTNPGQGAFVLCRLFKKADDLKPDDNDDGSHTDEVETNICSPNPTNITQEDIRSGPAVFAASPLSVEQSVEQQLISETCVVKTCDSITSETVFPNHARVNEEIVHEVDSHINEPFRFNDSPDSYYTWQSMQMNQEPVGMEDIFPADFGDGHNGLHLQDINGTVEASGYMGSFMNQDVLFYKEPHGDPFAESDMWKNSSGKESGSCSGSDVEVAQLKHDVGFIGCITGDKNYNEPEGYKELIQNYPLADDDSIFDDDVLYRFLGDTSTVQPNNCPPTLVSGGCMKTEDNQIGGSNAITIRSRACNRQFPSSNNFAGQGTAKRRLRLQTFKGEDSDSTVTEGIAPHEDIICLADLAENSVAADGNESCLDDVKVVETGIKIRTHLQRSQPSAANSVEQGTAKRRIRLQKRYTSIAEADAFKPSVTEFRSLSEEVCEKQCADNSEGRSKNHSLFKRSAPVLMIKVVIVVFLFMACFGLWIARSVFILSS</sequence>
<feature type="domain" description="NAC" evidence="13">
    <location>
        <begin position="11"/>
        <end position="162"/>
    </location>
</feature>
<dbReference type="KEGG" id="cqi:110727422"/>
<accession>A0A803L277</accession>
<keyword evidence="9" id="KW-0804">Transcription</keyword>
<keyword evidence="3 12" id="KW-0812">Transmembrane</keyword>
<keyword evidence="5" id="KW-0805">Transcription regulation</keyword>
<dbReference type="GO" id="GO:0006355">
    <property type="term" value="P:regulation of DNA-templated transcription"/>
    <property type="evidence" value="ECO:0007669"/>
    <property type="project" value="InterPro"/>
</dbReference>
<evidence type="ECO:0000256" key="3">
    <source>
        <dbReference type="ARBA" id="ARBA00022692"/>
    </source>
</evidence>
<feature type="compositionally biased region" description="Basic and acidic residues" evidence="11">
    <location>
        <begin position="168"/>
        <end position="179"/>
    </location>
</feature>
<dbReference type="PANTHER" id="PTHR31744:SF216">
    <property type="entry name" value="NAC TRANSCRIPTION FACTOR"/>
    <property type="match status" value="1"/>
</dbReference>
<dbReference type="GO" id="GO:0016020">
    <property type="term" value="C:membrane"/>
    <property type="evidence" value="ECO:0007669"/>
    <property type="project" value="UniProtKB-SubCell"/>
</dbReference>
<comment type="subcellular location">
    <subcellularLocation>
        <location evidence="2">Membrane</location>
        <topology evidence="2">Single-pass membrane protein</topology>
    </subcellularLocation>
    <subcellularLocation>
        <location evidence="1">Nucleus</location>
    </subcellularLocation>
</comment>
<evidence type="ECO:0000256" key="7">
    <source>
        <dbReference type="ARBA" id="ARBA00023136"/>
    </source>
</evidence>
<protein>
    <recommendedName>
        <fullName evidence="13">NAC domain-containing protein</fullName>
    </recommendedName>
</protein>
<dbReference type="Gene3D" id="2.170.150.80">
    <property type="entry name" value="NAC domain"/>
    <property type="match status" value="1"/>
</dbReference>
<keyword evidence="10" id="KW-0539">Nucleus</keyword>
<organism evidence="14 15">
    <name type="scientific">Chenopodium quinoa</name>
    <name type="common">Quinoa</name>
    <dbReference type="NCBI Taxonomy" id="63459"/>
    <lineage>
        <taxon>Eukaryota</taxon>
        <taxon>Viridiplantae</taxon>
        <taxon>Streptophyta</taxon>
        <taxon>Embryophyta</taxon>
        <taxon>Tracheophyta</taxon>
        <taxon>Spermatophyta</taxon>
        <taxon>Magnoliopsida</taxon>
        <taxon>eudicotyledons</taxon>
        <taxon>Gunneridae</taxon>
        <taxon>Pentapetalae</taxon>
        <taxon>Caryophyllales</taxon>
        <taxon>Chenopodiaceae</taxon>
        <taxon>Chenopodioideae</taxon>
        <taxon>Atripliceae</taxon>
        <taxon>Chenopodium</taxon>
    </lineage>
</organism>
<dbReference type="GO" id="GO:0005634">
    <property type="term" value="C:nucleus"/>
    <property type="evidence" value="ECO:0007669"/>
    <property type="project" value="UniProtKB-SubCell"/>
</dbReference>
<evidence type="ECO:0000256" key="2">
    <source>
        <dbReference type="ARBA" id="ARBA00004167"/>
    </source>
</evidence>
<dbReference type="OMA" id="QMISENC"/>
<dbReference type="AlphaFoldDB" id="A0A803L277"/>
<feature type="region of interest" description="Disordered" evidence="11">
    <location>
        <begin position="168"/>
        <end position="191"/>
    </location>
</feature>
<reference evidence="14" key="1">
    <citation type="journal article" date="2017" name="Nature">
        <title>The genome of Chenopodium quinoa.</title>
        <authorList>
            <person name="Jarvis D.E."/>
            <person name="Ho Y.S."/>
            <person name="Lightfoot D.J."/>
            <person name="Schmoeckel S.M."/>
            <person name="Li B."/>
            <person name="Borm T.J.A."/>
            <person name="Ohyanagi H."/>
            <person name="Mineta K."/>
            <person name="Michell C.T."/>
            <person name="Saber N."/>
            <person name="Kharbatia N.M."/>
            <person name="Rupper R.R."/>
            <person name="Sharp A.R."/>
            <person name="Dally N."/>
            <person name="Boughton B.A."/>
            <person name="Woo Y.H."/>
            <person name="Gao G."/>
            <person name="Schijlen E.G.W.M."/>
            <person name="Guo X."/>
            <person name="Momin A.A."/>
            <person name="Negrao S."/>
            <person name="Al-Babili S."/>
            <person name="Gehring C."/>
            <person name="Roessner U."/>
            <person name="Jung C."/>
            <person name="Murphy K."/>
            <person name="Arold S.T."/>
            <person name="Gojobori T."/>
            <person name="van der Linden C.G."/>
            <person name="van Loo E.N."/>
            <person name="Jellen E.N."/>
            <person name="Maughan P.J."/>
            <person name="Tester M."/>
        </authorList>
    </citation>
    <scope>NUCLEOTIDE SEQUENCE [LARGE SCALE GENOMIC DNA]</scope>
    <source>
        <strain evidence="14">cv. PI 614886</strain>
    </source>
</reference>
<evidence type="ECO:0000256" key="11">
    <source>
        <dbReference type="SAM" id="MobiDB-lite"/>
    </source>
</evidence>
<proteinExistence type="predicted"/>
<gene>
    <name evidence="14" type="primary">LOC110727422</name>
</gene>
<dbReference type="GeneID" id="110727422"/>
<dbReference type="Pfam" id="PF02365">
    <property type="entry name" value="NAM"/>
    <property type="match status" value="1"/>
</dbReference>
<dbReference type="SMR" id="A0A803L277"/>
<evidence type="ECO:0000256" key="5">
    <source>
        <dbReference type="ARBA" id="ARBA00023015"/>
    </source>
</evidence>
<dbReference type="GO" id="GO:0000976">
    <property type="term" value="F:transcription cis-regulatory region binding"/>
    <property type="evidence" value="ECO:0007669"/>
    <property type="project" value="UniProtKB-ARBA"/>
</dbReference>
<dbReference type="InterPro" id="IPR036093">
    <property type="entry name" value="NAC_dom_sf"/>
</dbReference>
<keyword evidence="4 12" id="KW-1133">Transmembrane helix</keyword>
<dbReference type="Gramene" id="AUR62005966-RA">
    <property type="protein sequence ID" value="AUR62005966-RA:cds"/>
    <property type="gene ID" value="AUR62005966"/>
</dbReference>